<name>A0A0B4G3I7_METGA</name>
<dbReference type="Pfam" id="PF14214">
    <property type="entry name" value="Helitron_like_N"/>
    <property type="match status" value="1"/>
</dbReference>
<sequence>MSDRSACIRYQDITTSSTPLKCGAPQGSPISPILFLLYTEPIYRLSNPKGRFGYADDTAILRTGNSLEETAEKASLQIQELVTWEAENGITFDPQKTEVMHFSPSRRVSNPIPSIRHDADEKRPESLALRWLGIWLDRRLTFQTHVEKLTAKAQAVVFHLKKLTNTRHGPLPQAIQIAIRACVEPALLYGAEAWYPGTTCPRWSQPSVSITPQTKGLIRRMEKAITQSMKAILPVWRTTPITALHRESGIPPVNLLLETRRIRFAARLKSLDEHHPLIQRITESAPPVIRKGVKLKYQIPQISFPTRLRRTNKLLPTCARPILAKQRFSEKTLQTTSKEQSAAEFQRWLESAPPLSLVVYSDGSLSPGGQAGYGFSIHQNNRPVLSGSGRLGPAEVFDAEATGALEGLKAALRLPRAAGREITVCLDNLAAASSLQGTPSDSSQDIFLKFQDLASAHGNTSVRWIPGHTNIVGNEQADALAKAGCSQPAPADALPTLAYLRKLARKQPRDAFEVWWSTAAPERYRPLKLKATIRCPKELAVPRSPLHRLLAARSHHGDFAAYHERFNHANARLACSCRRRKEPKHLFYCRKIPPHRRMRLAPSPTAAIDLAIGCREKSRKRRVVQPLDANRPSKRPDISRSPLPKSHPLLEEPARPSTLPVQRHDQPQQPIPPVQPRVLRRQHLQPLRQPPRPIQPAQCPVQLRVPEPIQLIQRHIHPRSISPRVLRQQPLQPLQPQVSRPIQPVQRPVHLQPRVTEPIQPVPRQVPQPILPAQPGVAGFLPAVQWGYIRSFHAAMDQVRMETCLRCKERWFAIDLKHNTCHACFLRDKRNQIPYLMSVENEMDPGDIPAHLPQLTQVEEMIIARCHVQMMVHRYRGHQYHYTGHCVSFMQNTVKTVDTLPNLPSELDVVVLRPSDQVMAGDSRYQRQFQSDFRVRRGRVITWLRFLKEHHPDYRYITICPSRINALPIDDDVSLSFASILDSDPSDKAQDQPVSADLPPPNSQSMVPNLNITATEIDLIIQEVTGRKLPPACLPAPSIRKTPIDEASGKDRIFAMAFPTLYPTGRADFNTPRLRKVDLNDYARHLMCFHDGRFGQHPRWRFLVFNILMRRKANSSARFYVSKASSLKDLSRDELAEALIADEGLLPYIVRQGSHLTGTRPFWNNKSNTLQALARFLSPSMSPVFVTLSAADMQWQDLHRHFPGFANLATADDRTRRTFVWDGVQKNPHIVAHYLAIRLRTFTEHVLRPLLGFTDSWDRFEWQARGSGHSHALFWIPTAPPLDQETEEARVKFAKYWGLVITAWNPDQLRLPDARNPASLAAADVTNTADQFAAFLNRLQMHSACRAPYCLRAKKGGDQPTCRFFFPRPLFTDPVVTKEINHKSWLFSPARNQGTLNQCAPAITMGWMANTDIQPPTTLRAVLSYIGKYVSKPEKSSTSYTELQAQVLPYVNDRAPLLSFVSKMLNKLIGERDWSAQEVSHILLQLPVQNSSRTVVGLDCHPEEVQRDLIVLESGEVAAQRSPLRRYQTRLIDTKNGNAALPDLSLFDCLRHWDWLTWRTRPRARPRVINYYPRYPNDPESPTYTDYCRVRLMLHHPFVDYADLFTVDGQHYESYNEAFQACRRSHAHPQDFYTDPEPDPEASDSESDEDPEEQAEGDHPLADFEAFARRRPQEDFTRIDLLDSLGVREMDRDYDWSLHVGRYDISPDIWDQVKAENPIAQAVLMDSSPDPLNVEQRKLYDTVVSQYSEELTLNAPLPRQLLLNVDGVAGSGKTFTLLKICARIQELAVEAGKQNPVFRAAPTGIAAFNIVGKTLHSLLRLPVKGKKSDLSAATLQSLQALFQDCRFLIIDEKSMIDIQTLSLIDDRLRAILPASSHLPFSGVNVLLCGDFFQLPPVGGQPLYSLKHSHVHAIKGHQLYRAFDRTIRLIQVMRQQGEDDMSTRFRLALSELRVSELSRESWQLLCSRTANQLSPTEVVAFDSALRLYFTTEEVRLTNADKLAGTNRPVKKITARHRGRNAAKATEDEADNLSPEISLCIGARVMLTTNLWTEGEKNPRLNG</sequence>
<dbReference type="InterPro" id="IPR025476">
    <property type="entry name" value="Helitron_helicase-like"/>
</dbReference>
<dbReference type="SUPFAM" id="SSF53098">
    <property type="entry name" value="Ribonuclease H-like"/>
    <property type="match status" value="1"/>
</dbReference>
<proteinExistence type="inferred from homology"/>
<dbReference type="InterPro" id="IPR010285">
    <property type="entry name" value="DNA_helicase_pif1-like_DEAD"/>
</dbReference>
<dbReference type="GO" id="GO:0000723">
    <property type="term" value="P:telomere maintenance"/>
    <property type="evidence" value="ECO:0007669"/>
    <property type="project" value="InterPro"/>
</dbReference>
<dbReference type="GO" id="GO:0003676">
    <property type="term" value="F:nucleic acid binding"/>
    <property type="evidence" value="ECO:0007669"/>
    <property type="project" value="InterPro"/>
</dbReference>
<dbReference type="HOGENOM" id="CLU_001613_8_2_1"/>
<dbReference type="Proteomes" id="UP000031192">
    <property type="component" value="Unassembled WGS sequence"/>
</dbReference>
<feature type="compositionally biased region" description="Acidic residues" evidence="2">
    <location>
        <begin position="1634"/>
        <end position="1655"/>
    </location>
</feature>
<keyword evidence="1" id="KW-0547">Nucleotide-binding</keyword>
<evidence type="ECO:0000313" key="6">
    <source>
        <dbReference type="Proteomes" id="UP000031192"/>
    </source>
</evidence>
<dbReference type="InterPro" id="IPR046700">
    <property type="entry name" value="DUF6570"/>
</dbReference>
<dbReference type="GO" id="GO:0006310">
    <property type="term" value="P:DNA recombination"/>
    <property type="evidence" value="ECO:0007669"/>
    <property type="project" value="UniProtKB-KW"/>
</dbReference>
<dbReference type="Pfam" id="PF00075">
    <property type="entry name" value="RNase_H"/>
    <property type="match status" value="1"/>
</dbReference>
<comment type="similarity">
    <text evidence="1">Belongs to the helicase family.</text>
</comment>
<dbReference type="GO" id="GO:0016887">
    <property type="term" value="F:ATP hydrolysis activity"/>
    <property type="evidence" value="ECO:0007669"/>
    <property type="project" value="RHEA"/>
</dbReference>
<feature type="region of interest" description="Disordered" evidence="2">
    <location>
        <begin position="619"/>
        <end position="676"/>
    </location>
</feature>
<comment type="cofactor">
    <cofactor evidence="1">
        <name>Mg(2+)</name>
        <dbReference type="ChEBI" id="CHEBI:18420"/>
    </cofactor>
</comment>
<evidence type="ECO:0000256" key="1">
    <source>
        <dbReference type="RuleBase" id="RU363044"/>
    </source>
</evidence>
<keyword evidence="1 5" id="KW-0347">Helicase</keyword>
<dbReference type="InterPro" id="IPR000477">
    <property type="entry name" value="RT_dom"/>
</dbReference>
<evidence type="ECO:0000256" key="2">
    <source>
        <dbReference type="SAM" id="MobiDB-lite"/>
    </source>
</evidence>
<evidence type="ECO:0000313" key="5">
    <source>
        <dbReference type="EMBL" id="KID81125.1"/>
    </source>
</evidence>
<dbReference type="Pfam" id="PF05970">
    <property type="entry name" value="PIF1"/>
    <property type="match status" value="1"/>
</dbReference>
<dbReference type="InterPro" id="IPR012337">
    <property type="entry name" value="RNaseH-like_sf"/>
</dbReference>
<dbReference type="PROSITE" id="PS50878">
    <property type="entry name" value="RT_POL"/>
    <property type="match status" value="1"/>
</dbReference>
<keyword evidence="1" id="KW-0378">Hydrolase</keyword>
<feature type="domain" description="RNase H type-1" evidence="4">
    <location>
        <begin position="353"/>
        <end position="486"/>
    </location>
</feature>
<dbReference type="GO" id="GO:0043139">
    <property type="term" value="F:5'-3' DNA helicase activity"/>
    <property type="evidence" value="ECO:0007669"/>
    <property type="project" value="UniProtKB-EC"/>
</dbReference>
<protein>
    <recommendedName>
        <fullName evidence="1">ATP-dependent DNA helicase</fullName>
        <ecNumber evidence="1">5.6.2.3</ecNumber>
    </recommendedName>
</protein>
<dbReference type="PANTHER" id="PTHR33481:SF1">
    <property type="entry name" value="ENDONUCLEASE_EXONUCLEASE_PHOSPHATASE DOMAIN-CONTAINING PROTEIN-RELATED"/>
    <property type="match status" value="1"/>
</dbReference>
<dbReference type="Gene3D" id="3.40.50.300">
    <property type="entry name" value="P-loop containing nucleotide triphosphate hydrolases"/>
    <property type="match status" value="1"/>
</dbReference>
<keyword evidence="1" id="KW-0227">DNA damage</keyword>
<reference evidence="5 6" key="1">
    <citation type="journal article" date="2014" name="Proc. Natl. Acad. Sci. U.S.A.">
        <title>Trajectory and genomic determinants of fungal-pathogen speciation and host adaptation.</title>
        <authorList>
            <person name="Hu X."/>
            <person name="Xiao G."/>
            <person name="Zheng P."/>
            <person name="Shang Y."/>
            <person name="Su Y."/>
            <person name="Zhang X."/>
            <person name="Liu X."/>
            <person name="Zhan S."/>
            <person name="St Leger R.J."/>
            <person name="Wang C."/>
        </authorList>
    </citation>
    <scope>NUCLEOTIDE SEQUENCE [LARGE SCALE GENOMIC DNA]</scope>
    <source>
        <strain evidence="5 6">ARSEF 977</strain>
    </source>
</reference>
<dbReference type="CDD" id="cd09276">
    <property type="entry name" value="Rnase_HI_RT_non_LTR"/>
    <property type="match status" value="1"/>
</dbReference>
<dbReference type="Gene3D" id="3.30.420.10">
    <property type="entry name" value="Ribonuclease H-like superfamily/Ribonuclease H"/>
    <property type="match status" value="1"/>
</dbReference>
<keyword evidence="1" id="KW-0233">DNA recombination</keyword>
<dbReference type="GO" id="GO:0006281">
    <property type="term" value="P:DNA repair"/>
    <property type="evidence" value="ECO:0007669"/>
    <property type="project" value="UniProtKB-KW"/>
</dbReference>
<dbReference type="InterPro" id="IPR036397">
    <property type="entry name" value="RNaseH_sf"/>
</dbReference>
<feature type="region of interest" description="Disordered" evidence="2">
    <location>
        <begin position="1628"/>
        <end position="1660"/>
    </location>
</feature>
<dbReference type="InterPro" id="IPR027417">
    <property type="entry name" value="P-loop_NTPase"/>
</dbReference>
<comment type="caution">
    <text evidence="5">The sequence shown here is derived from an EMBL/GenBank/DDBJ whole genome shotgun (WGS) entry which is preliminary data.</text>
</comment>
<dbReference type="EMBL" id="AZNH01000200">
    <property type="protein sequence ID" value="KID81125.1"/>
    <property type="molecule type" value="Genomic_DNA"/>
</dbReference>
<organism evidence="5 6">
    <name type="scientific">Metarhizium guizhouense (strain ARSEF 977)</name>
    <dbReference type="NCBI Taxonomy" id="1276136"/>
    <lineage>
        <taxon>Eukaryota</taxon>
        <taxon>Fungi</taxon>
        <taxon>Dikarya</taxon>
        <taxon>Ascomycota</taxon>
        <taxon>Pezizomycotina</taxon>
        <taxon>Sordariomycetes</taxon>
        <taxon>Hypocreomycetidae</taxon>
        <taxon>Hypocreales</taxon>
        <taxon>Clavicipitaceae</taxon>
        <taxon>Metarhizium</taxon>
    </lineage>
</organism>
<dbReference type="InterPro" id="IPR002156">
    <property type="entry name" value="RNaseH_domain"/>
</dbReference>
<evidence type="ECO:0000259" key="3">
    <source>
        <dbReference type="PROSITE" id="PS50878"/>
    </source>
</evidence>
<dbReference type="EC" id="5.6.2.3" evidence="1"/>
<dbReference type="GO" id="GO:0004523">
    <property type="term" value="F:RNA-DNA hybrid ribonuclease activity"/>
    <property type="evidence" value="ECO:0007669"/>
    <property type="project" value="InterPro"/>
</dbReference>
<keyword evidence="1" id="KW-0234">DNA repair</keyword>
<dbReference type="PANTHER" id="PTHR33481">
    <property type="entry name" value="REVERSE TRANSCRIPTASE"/>
    <property type="match status" value="1"/>
</dbReference>
<keyword evidence="6" id="KW-1185">Reference proteome</keyword>
<keyword evidence="1" id="KW-0067">ATP-binding</keyword>
<dbReference type="GO" id="GO:0005524">
    <property type="term" value="F:ATP binding"/>
    <property type="evidence" value="ECO:0007669"/>
    <property type="project" value="UniProtKB-KW"/>
</dbReference>
<dbReference type="SUPFAM" id="SSF52540">
    <property type="entry name" value="P-loop containing nucleoside triphosphate hydrolases"/>
    <property type="match status" value="2"/>
</dbReference>
<feature type="region of interest" description="Disordered" evidence="2">
    <location>
        <begin position="984"/>
        <end position="1007"/>
    </location>
</feature>
<dbReference type="Pfam" id="PF00078">
    <property type="entry name" value="RVT_1"/>
    <property type="match status" value="1"/>
</dbReference>
<dbReference type="Pfam" id="PF20209">
    <property type="entry name" value="DUF6570"/>
    <property type="match status" value="1"/>
</dbReference>
<feature type="domain" description="Reverse transcriptase" evidence="3">
    <location>
        <begin position="1"/>
        <end position="136"/>
    </location>
</feature>
<comment type="catalytic activity">
    <reaction evidence="1">
        <text>ATP + H2O = ADP + phosphate + H(+)</text>
        <dbReference type="Rhea" id="RHEA:13065"/>
        <dbReference type="ChEBI" id="CHEBI:15377"/>
        <dbReference type="ChEBI" id="CHEBI:15378"/>
        <dbReference type="ChEBI" id="CHEBI:30616"/>
        <dbReference type="ChEBI" id="CHEBI:43474"/>
        <dbReference type="ChEBI" id="CHEBI:456216"/>
        <dbReference type="EC" id="5.6.2.3"/>
    </reaction>
</comment>
<gene>
    <name evidence="5" type="ORF">MGU_11493</name>
</gene>
<accession>A0A0B4G3I7</accession>
<dbReference type="PROSITE" id="PS50879">
    <property type="entry name" value="RNASE_H_1"/>
    <property type="match status" value="1"/>
</dbReference>
<evidence type="ECO:0000259" key="4">
    <source>
        <dbReference type="PROSITE" id="PS50879"/>
    </source>
</evidence>